<dbReference type="Proteomes" id="UP000034491">
    <property type="component" value="Unassembled WGS sequence"/>
</dbReference>
<proteinExistence type="predicted"/>
<accession>A0A0M2R7E1</accession>
<evidence type="ECO:0000256" key="1">
    <source>
        <dbReference type="SAM" id="SignalP"/>
    </source>
</evidence>
<reference evidence="3 4" key="1">
    <citation type="submission" date="2015-03" db="EMBL/GenBank/DDBJ databases">
        <title>Genome sequence of Kiloniella sp. P1-1, isolated from the gut microflora of Pacific white shrimp, Penaeus vannamei.</title>
        <authorList>
            <person name="Shao Z."/>
            <person name="Wang L."/>
            <person name="Li X."/>
        </authorList>
    </citation>
    <scope>NUCLEOTIDE SEQUENCE [LARGE SCALE GENOMIC DNA]</scope>
    <source>
        <strain evidence="3 4">P1-1</strain>
    </source>
</reference>
<dbReference type="InterPro" id="IPR011045">
    <property type="entry name" value="N2O_reductase_N"/>
</dbReference>
<dbReference type="EMBL" id="LANI01000024">
    <property type="protein sequence ID" value="KKJ75930.1"/>
    <property type="molecule type" value="Genomic_DNA"/>
</dbReference>
<dbReference type="SUPFAM" id="SSF46626">
    <property type="entry name" value="Cytochrome c"/>
    <property type="match status" value="1"/>
</dbReference>
<feature type="signal peptide" evidence="1">
    <location>
        <begin position="1"/>
        <end position="17"/>
    </location>
</feature>
<dbReference type="InterPro" id="IPR036909">
    <property type="entry name" value="Cyt_c-like_dom_sf"/>
</dbReference>
<dbReference type="PANTHER" id="PTHR47197">
    <property type="entry name" value="PROTEIN NIRF"/>
    <property type="match status" value="1"/>
</dbReference>
<keyword evidence="4" id="KW-1185">Reference proteome</keyword>
<feature type="domain" description="Cytochrome c-552/4" evidence="2">
    <location>
        <begin position="538"/>
        <end position="590"/>
    </location>
</feature>
<dbReference type="STRING" id="1549748.WH95_15995"/>
<comment type="caution">
    <text evidence="3">The sequence shown here is derived from an EMBL/GenBank/DDBJ whole genome shotgun (WGS) entry which is preliminary data.</text>
</comment>
<dbReference type="InterPro" id="IPR036280">
    <property type="entry name" value="Multihaem_cyt_sf"/>
</dbReference>
<dbReference type="InterPro" id="IPR023155">
    <property type="entry name" value="Cyt_c-552/4"/>
</dbReference>
<keyword evidence="1" id="KW-0732">Signal</keyword>
<dbReference type="AlphaFoldDB" id="A0A0M2R7E1"/>
<dbReference type="Gene3D" id="1.10.1130.10">
    <property type="entry name" value="Flavocytochrome C3, Chain A"/>
    <property type="match status" value="1"/>
</dbReference>
<dbReference type="Pfam" id="PF13435">
    <property type="entry name" value="Cytochrome_C554"/>
    <property type="match status" value="1"/>
</dbReference>
<dbReference type="GO" id="GO:0020037">
    <property type="term" value="F:heme binding"/>
    <property type="evidence" value="ECO:0007669"/>
    <property type="project" value="InterPro"/>
</dbReference>
<dbReference type="PANTHER" id="PTHR47197:SF3">
    <property type="entry name" value="DIHYDRO-HEME D1 DEHYDROGENASE"/>
    <property type="match status" value="1"/>
</dbReference>
<evidence type="ECO:0000313" key="4">
    <source>
        <dbReference type="Proteomes" id="UP000034491"/>
    </source>
</evidence>
<dbReference type="SUPFAM" id="SSF48695">
    <property type="entry name" value="Multiheme cytochromes"/>
    <property type="match status" value="1"/>
</dbReference>
<evidence type="ECO:0000313" key="3">
    <source>
        <dbReference type="EMBL" id="KKJ75930.1"/>
    </source>
</evidence>
<dbReference type="InterPro" id="IPR051200">
    <property type="entry name" value="Host-pathogen_enzymatic-act"/>
</dbReference>
<dbReference type="PATRIC" id="fig|1549748.8.peg.1961"/>
<dbReference type="Gene3D" id="2.130.10.10">
    <property type="entry name" value="YVTN repeat-like/Quinoprotein amine dehydrogenase"/>
    <property type="match status" value="1"/>
</dbReference>
<name>A0A0M2R7E1_9PROT</name>
<dbReference type="GO" id="GO:0009055">
    <property type="term" value="F:electron transfer activity"/>
    <property type="evidence" value="ECO:0007669"/>
    <property type="project" value="InterPro"/>
</dbReference>
<organism evidence="3 4">
    <name type="scientific">Kiloniella litopenaei</name>
    <dbReference type="NCBI Taxonomy" id="1549748"/>
    <lineage>
        <taxon>Bacteria</taxon>
        <taxon>Pseudomonadati</taxon>
        <taxon>Pseudomonadota</taxon>
        <taxon>Alphaproteobacteria</taxon>
        <taxon>Rhodospirillales</taxon>
        <taxon>Kiloniellaceae</taxon>
        <taxon>Kiloniella</taxon>
    </lineage>
</organism>
<protein>
    <recommendedName>
        <fullName evidence="2">Cytochrome c-552/4 domain-containing protein</fullName>
    </recommendedName>
</protein>
<sequence>MIIFCLALLTLIGSSFAATESTSLITGDNGSKLFSANYDAGSVSWIDKKTGERVGEIEIGGDLRRIAMGQNNTIAVTDYSGKRLVLINWRTAKIIKSFDLGLRPFGVVYDRKNNVFWVTLFEAHELVAVHPEKGIVHTAKTRDTPRGLALLSDNRLIVTHSLIGEVSIYDAQSIPPLHLNTIKLHKSQEQNEFLSQGVPRVLDDIAVSPDETEAWLPHVLWNFDHLFQFQSTIFPAISLLDLRPGHEQELIERRKHLFQQINLKSPTQKRFDGSPKTLIMSNPHDAAFSDDGSKVYITMAASEDLLVFNLSGRDPIDKTDTEINDAKASEIVRHLPGANPRALVVDDKRIFIQNAMSLDITLLKENRAGPVVQKAVFARTVSKDPLDPSLRRGKTLFHSANTDRYPNAPMSGDFWMSCQSCHVDGFNFTNGYLYDDTPIDKYRYARIGHGNLSKMIAGDFIGDYLRIIQDTQGGMGHDGEGVAELIDPDAPSDEVVEMMLDLHEYISSRENLPFVSSWLRLDNENQSVHESEWVNSATCASCHTEMFDQWADSLHRLMGESNPYYMVMEDVAAATEGENFRQWCMGCHSPQGLLSGQTATMGPGHMFEQGGSSLFEALERDEPDLDEGTGCLFCHRISSVENSMSSSAGGNASLTVNLSDRKTYVFENSTNNTLSFLGNHAINAKPSTHANSYSQSFYADSKLCSSCHNEFAPGSGSIIVNTFGEWEKSSFNRPDNPEEHRSCIDCHMHGDIQRIGQDIPGTSTDGGRVKPNVVTHQFTGANYHLVGLRNSKLEQMSIELLQTAATLKTDLTEDGKLNIRIKNIGAGHALPTGVADFRQIWLDLSVYSADGRVILESGKVDDKGFVDPNARFFRKVFGDKYGNPVGLRFWRYEKMLEDTKIPADGFRDEVFDLPDDIQFPIQANVKLMFRTYPQFVTNLVREQYPALPAPKTVLMTEESVVLNKLNYKNQK</sequence>
<feature type="chain" id="PRO_5005640582" description="Cytochrome c-552/4 domain-containing protein" evidence="1">
    <location>
        <begin position="18"/>
        <end position="971"/>
    </location>
</feature>
<dbReference type="SUPFAM" id="SSF50974">
    <property type="entry name" value="Nitrous oxide reductase, N-terminal domain"/>
    <property type="match status" value="1"/>
</dbReference>
<dbReference type="InterPro" id="IPR015943">
    <property type="entry name" value="WD40/YVTN_repeat-like_dom_sf"/>
</dbReference>
<evidence type="ECO:0000259" key="2">
    <source>
        <dbReference type="Pfam" id="PF13435"/>
    </source>
</evidence>
<gene>
    <name evidence="3" type="ORF">WH95_15995</name>
</gene>